<gene>
    <name evidence="1" type="ORF">LI282_21575</name>
</gene>
<dbReference type="AlphaFoldDB" id="A0AAP2SHD9"/>
<organism evidence="1 2">
    <name type="scientific">Phocaeicola vulgatus</name>
    <name type="common">Bacteroides vulgatus</name>
    <dbReference type="NCBI Taxonomy" id="821"/>
    <lineage>
        <taxon>Bacteria</taxon>
        <taxon>Pseudomonadati</taxon>
        <taxon>Bacteroidota</taxon>
        <taxon>Bacteroidia</taxon>
        <taxon>Bacteroidales</taxon>
        <taxon>Bacteroidaceae</taxon>
        <taxon>Phocaeicola</taxon>
    </lineage>
</organism>
<evidence type="ECO:0000313" key="2">
    <source>
        <dbReference type="Proteomes" id="UP001199363"/>
    </source>
</evidence>
<sequence>MENIEKKKQLYINDFVAVFGRFPEGWTPKRQQEVPELEKFISSKIGADRKSSTV</sequence>
<reference evidence="1" key="1">
    <citation type="submission" date="2021-10" db="EMBL/GenBank/DDBJ databases">
        <title>Collection of gut derived symbiotic bacterial strains cultured from healthy donors.</title>
        <authorList>
            <person name="Lin H."/>
            <person name="Littmann E."/>
            <person name="Kohout C."/>
            <person name="Pamer E.G."/>
        </authorList>
    </citation>
    <scope>NUCLEOTIDE SEQUENCE</scope>
    <source>
        <strain evidence="1">DFI.1.167</strain>
    </source>
</reference>
<accession>A0AAP2SHD9</accession>
<comment type="caution">
    <text evidence="1">The sequence shown here is derived from an EMBL/GenBank/DDBJ whole genome shotgun (WGS) entry which is preliminary data.</text>
</comment>
<dbReference type="RefSeq" id="WP_227195551.1">
    <property type="nucleotide sequence ID" value="NZ_CP096966.1"/>
</dbReference>
<protein>
    <submittedName>
        <fullName evidence="1">Uncharacterized protein</fullName>
    </submittedName>
</protein>
<proteinExistence type="predicted"/>
<name>A0AAP2SHD9_PHOVU</name>
<dbReference type="Proteomes" id="UP001199363">
    <property type="component" value="Unassembled WGS sequence"/>
</dbReference>
<dbReference type="EMBL" id="JAJCQG010000125">
    <property type="protein sequence ID" value="MCB7283601.1"/>
    <property type="molecule type" value="Genomic_DNA"/>
</dbReference>
<evidence type="ECO:0000313" key="1">
    <source>
        <dbReference type="EMBL" id="MCB7283601.1"/>
    </source>
</evidence>